<dbReference type="InterPro" id="IPR043128">
    <property type="entry name" value="Rev_trsase/Diguanyl_cyclase"/>
</dbReference>
<dbReference type="CDD" id="cd01647">
    <property type="entry name" value="RT_LTR"/>
    <property type="match status" value="1"/>
</dbReference>
<dbReference type="Pfam" id="PF00078">
    <property type="entry name" value="RVT_1"/>
    <property type="match status" value="1"/>
</dbReference>
<evidence type="ECO:0000259" key="2">
    <source>
        <dbReference type="Pfam" id="PF00078"/>
    </source>
</evidence>
<dbReference type="EMBL" id="QJKJ01007467">
    <property type="protein sequence ID" value="RDX83054.1"/>
    <property type="molecule type" value="Genomic_DNA"/>
</dbReference>
<evidence type="ECO:0000313" key="4">
    <source>
        <dbReference type="Proteomes" id="UP000257109"/>
    </source>
</evidence>
<dbReference type="OrthoDB" id="1712951at2759"/>
<dbReference type="Proteomes" id="UP000257109">
    <property type="component" value="Unassembled WGS sequence"/>
</dbReference>
<feature type="non-terminal residue" evidence="3">
    <location>
        <position position="1"/>
    </location>
</feature>
<keyword evidence="4" id="KW-1185">Reference proteome</keyword>
<dbReference type="AlphaFoldDB" id="A0A371FXK1"/>
<gene>
    <name evidence="3" type="primary">pol</name>
    <name evidence="3" type="ORF">CR513_36066</name>
</gene>
<dbReference type="Gene3D" id="3.30.70.270">
    <property type="match status" value="1"/>
</dbReference>
<comment type="caution">
    <text evidence="3">The sequence shown here is derived from an EMBL/GenBank/DDBJ whole genome shotgun (WGS) entry which is preliminary data.</text>
</comment>
<feature type="region of interest" description="Disordered" evidence="1">
    <location>
        <begin position="54"/>
        <end position="74"/>
    </location>
</feature>
<proteinExistence type="predicted"/>
<accession>A0A371FXK1</accession>
<sequence>MESRYGRSNPPKEQTWIHLLELDPCIGRDDTRPQPRLEAYHKTKIRGSLDARVKETRSVSQKKRRFGEEKRRAAEEEKSKLLQARFIREVKYPKAQRKWRMCTNYTALNKACPKDSYPLPIIDTLVDGASGCGLLSLMDTYLIFKNHIGHQVEVYVDDMVVKSDVEEKHTKSLESIFTVLRTHQLKLNLDTCLFGVRARKFLGFMLAKRGIKVNPEKCSVIINMRSPKSVKESHPMIIRIDLLIRQILRKLNLVGRMTGWAVELLEFDITFERRGHVKVQMLTDSINELTPNPYTEEING</sequence>
<dbReference type="SUPFAM" id="SSF56672">
    <property type="entry name" value="DNA/RNA polymerases"/>
    <property type="match status" value="1"/>
</dbReference>
<dbReference type="InterPro" id="IPR053134">
    <property type="entry name" value="RNA-dir_DNA_polymerase"/>
</dbReference>
<evidence type="ECO:0000256" key="1">
    <source>
        <dbReference type="SAM" id="MobiDB-lite"/>
    </source>
</evidence>
<dbReference type="InterPro" id="IPR000477">
    <property type="entry name" value="RT_dom"/>
</dbReference>
<feature type="domain" description="Reverse transcriptase" evidence="2">
    <location>
        <begin position="146"/>
        <end position="205"/>
    </location>
</feature>
<organism evidence="3 4">
    <name type="scientific">Mucuna pruriens</name>
    <name type="common">Velvet bean</name>
    <name type="synonym">Dolichos pruriens</name>
    <dbReference type="NCBI Taxonomy" id="157652"/>
    <lineage>
        <taxon>Eukaryota</taxon>
        <taxon>Viridiplantae</taxon>
        <taxon>Streptophyta</taxon>
        <taxon>Embryophyta</taxon>
        <taxon>Tracheophyta</taxon>
        <taxon>Spermatophyta</taxon>
        <taxon>Magnoliopsida</taxon>
        <taxon>eudicotyledons</taxon>
        <taxon>Gunneridae</taxon>
        <taxon>Pentapetalae</taxon>
        <taxon>rosids</taxon>
        <taxon>fabids</taxon>
        <taxon>Fabales</taxon>
        <taxon>Fabaceae</taxon>
        <taxon>Papilionoideae</taxon>
        <taxon>50 kb inversion clade</taxon>
        <taxon>NPAAA clade</taxon>
        <taxon>indigoferoid/millettioid clade</taxon>
        <taxon>Phaseoleae</taxon>
        <taxon>Mucuna</taxon>
    </lineage>
</organism>
<dbReference type="InterPro" id="IPR043502">
    <property type="entry name" value="DNA/RNA_pol_sf"/>
</dbReference>
<reference evidence="3" key="1">
    <citation type="submission" date="2018-05" db="EMBL/GenBank/DDBJ databases">
        <title>Draft genome of Mucuna pruriens seed.</title>
        <authorList>
            <person name="Nnadi N.E."/>
            <person name="Vos R."/>
            <person name="Hasami M.H."/>
            <person name="Devisetty U.K."/>
            <person name="Aguiy J.C."/>
        </authorList>
    </citation>
    <scope>NUCLEOTIDE SEQUENCE [LARGE SCALE GENOMIC DNA]</scope>
    <source>
        <strain evidence="3">JCA_2017</strain>
    </source>
</reference>
<evidence type="ECO:0000313" key="3">
    <source>
        <dbReference type="EMBL" id="RDX83054.1"/>
    </source>
</evidence>
<dbReference type="PANTHER" id="PTHR24559:SF444">
    <property type="entry name" value="REVERSE TRANSCRIPTASE DOMAIN-CONTAINING PROTEIN"/>
    <property type="match status" value="1"/>
</dbReference>
<dbReference type="PANTHER" id="PTHR24559">
    <property type="entry name" value="TRANSPOSON TY3-I GAG-POL POLYPROTEIN"/>
    <property type="match status" value="1"/>
</dbReference>
<name>A0A371FXK1_MUCPR</name>
<protein>
    <submittedName>
        <fullName evidence="3">Retrovirus-related Pol polyprotein from transposon opus</fullName>
    </submittedName>
</protein>